<proteinExistence type="predicted"/>
<reference evidence="2" key="1">
    <citation type="submission" date="2022-07" db="EMBL/GenBank/DDBJ databases">
        <title>Taxonomy of Novel Oxalotrophic and Methylotrophic Bacteria.</title>
        <authorList>
            <person name="Sahin N."/>
            <person name="Tani A."/>
        </authorList>
    </citation>
    <scope>NUCLEOTIDE SEQUENCE</scope>
    <source>
        <strain evidence="2">Y10</strain>
    </source>
</reference>
<keyword evidence="3" id="KW-1185">Reference proteome</keyword>
<feature type="transmembrane region" description="Helical" evidence="1">
    <location>
        <begin position="121"/>
        <end position="141"/>
    </location>
</feature>
<evidence type="ECO:0000256" key="1">
    <source>
        <dbReference type="SAM" id="Phobius"/>
    </source>
</evidence>
<gene>
    <name evidence="2" type="ORF">Y10_05570</name>
</gene>
<feature type="transmembrane region" description="Helical" evidence="1">
    <location>
        <begin position="70"/>
        <end position="88"/>
    </location>
</feature>
<feature type="transmembrane region" description="Helical" evidence="1">
    <location>
        <begin position="45"/>
        <end position="64"/>
    </location>
</feature>
<sequence length="203" mass="24027">MDFKDIQSAWDKDDTKNVELPKNLDKIQSANTPLDKIKRNLKKELWFQVLSILVLGFIPVIYRYENTLTNVFYLMYSLFTGISIYYLTKLHIFLKRLNSVTLNTRDNLYDTYYDVRLNMELYKTFGFALTPFLILFLLGHFYKNVFGLTVLDLHQLSQLHITIMFIVVASTIILMGVILEWWVHAFYGKYAKEIRAIIDDLKE</sequence>
<protein>
    <recommendedName>
        <fullName evidence="4">DUF3278 domain-containing protein</fullName>
    </recommendedName>
</protein>
<dbReference type="RefSeq" id="WP_281763842.1">
    <property type="nucleotide sequence ID" value="NZ_BRVO01000001.1"/>
</dbReference>
<comment type="caution">
    <text evidence="2">The sequence shown here is derived from an EMBL/GenBank/DDBJ whole genome shotgun (WGS) entry which is preliminary data.</text>
</comment>
<dbReference type="Proteomes" id="UP001143543">
    <property type="component" value="Unassembled WGS sequence"/>
</dbReference>
<keyword evidence="1" id="KW-1133">Transmembrane helix</keyword>
<keyword evidence="1" id="KW-0472">Membrane</keyword>
<keyword evidence="1" id="KW-0812">Transmembrane</keyword>
<evidence type="ECO:0000313" key="2">
    <source>
        <dbReference type="EMBL" id="GLB48189.1"/>
    </source>
</evidence>
<evidence type="ECO:0000313" key="3">
    <source>
        <dbReference type="Proteomes" id="UP001143543"/>
    </source>
</evidence>
<accession>A0ABQ5MFM8</accession>
<organism evidence="2 3">
    <name type="scientific">Neptunitalea lumnitzerae</name>
    <dbReference type="NCBI Taxonomy" id="2965509"/>
    <lineage>
        <taxon>Bacteria</taxon>
        <taxon>Pseudomonadati</taxon>
        <taxon>Bacteroidota</taxon>
        <taxon>Flavobacteriia</taxon>
        <taxon>Flavobacteriales</taxon>
        <taxon>Flavobacteriaceae</taxon>
        <taxon>Neptunitalea</taxon>
    </lineage>
</organism>
<name>A0ABQ5MFM8_9FLAO</name>
<dbReference type="EMBL" id="BRVO01000001">
    <property type="protein sequence ID" value="GLB48189.1"/>
    <property type="molecule type" value="Genomic_DNA"/>
</dbReference>
<evidence type="ECO:0008006" key="4">
    <source>
        <dbReference type="Google" id="ProtNLM"/>
    </source>
</evidence>
<feature type="transmembrane region" description="Helical" evidence="1">
    <location>
        <begin position="161"/>
        <end position="183"/>
    </location>
</feature>